<dbReference type="PIRSF" id="PIRSF000303">
    <property type="entry name" value="Glutathion_perox"/>
    <property type="match status" value="1"/>
</dbReference>
<dbReference type="Proteomes" id="UP000251213">
    <property type="component" value="Unassembled WGS sequence"/>
</dbReference>
<gene>
    <name evidence="6" type="ORF">DL897_15965</name>
</gene>
<protein>
    <recommendedName>
        <fullName evidence="5">Glutathione peroxidase</fullName>
    </recommendedName>
</protein>
<evidence type="ECO:0000256" key="1">
    <source>
        <dbReference type="ARBA" id="ARBA00006926"/>
    </source>
</evidence>
<dbReference type="CDD" id="cd00340">
    <property type="entry name" value="GSH_Peroxidase"/>
    <property type="match status" value="1"/>
</dbReference>
<dbReference type="FunFam" id="3.40.30.10:FF:000010">
    <property type="entry name" value="Glutathione peroxidase"/>
    <property type="match status" value="1"/>
</dbReference>
<dbReference type="InterPro" id="IPR036249">
    <property type="entry name" value="Thioredoxin-like_sf"/>
</dbReference>
<dbReference type="PANTHER" id="PTHR11592">
    <property type="entry name" value="GLUTATHIONE PEROXIDASE"/>
    <property type="match status" value="1"/>
</dbReference>
<dbReference type="PANTHER" id="PTHR11592:SF78">
    <property type="entry name" value="GLUTATHIONE PEROXIDASE"/>
    <property type="match status" value="1"/>
</dbReference>
<evidence type="ECO:0000256" key="2">
    <source>
        <dbReference type="ARBA" id="ARBA00022559"/>
    </source>
</evidence>
<comment type="similarity">
    <text evidence="1 5">Belongs to the glutathione peroxidase family.</text>
</comment>
<organism evidence="6 7">
    <name type="scientific">Thermoflavimicrobium daqui</name>
    <dbReference type="NCBI Taxonomy" id="2137476"/>
    <lineage>
        <taxon>Bacteria</taxon>
        <taxon>Bacillati</taxon>
        <taxon>Bacillota</taxon>
        <taxon>Bacilli</taxon>
        <taxon>Bacillales</taxon>
        <taxon>Thermoactinomycetaceae</taxon>
        <taxon>Thermoflavimicrobium</taxon>
    </lineage>
</organism>
<name>A0A364K191_9BACL</name>
<dbReference type="RefSeq" id="WP_113660124.1">
    <property type="nucleotide sequence ID" value="NZ_KZ845675.1"/>
</dbReference>
<dbReference type="SUPFAM" id="SSF52833">
    <property type="entry name" value="Thioredoxin-like"/>
    <property type="match status" value="1"/>
</dbReference>
<keyword evidence="2 5" id="KW-0575">Peroxidase</keyword>
<dbReference type="InterPro" id="IPR029759">
    <property type="entry name" value="GPX_AS"/>
</dbReference>
<keyword evidence="7" id="KW-1185">Reference proteome</keyword>
<dbReference type="PROSITE" id="PS51355">
    <property type="entry name" value="GLUTATHIONE_PEROXID_3"/>
    <property type="match status" value="1"/>
</dbReference>
<dbReference type="AlphaFoldDB" id="A0A364K191"/>
<dbReference type="PROSITE" id="PS00460">
    <property type="entry name" value="GLUTATHIONE_PEROXID_1"/>
    <property type="match status" value="1"/>
</dbReference>
<feature type="active site" evidence="4">
    <location>
        <position position="35"/>
    </location>
</feature>
<reference evidence="6 7" key="1">
    <citation type="submission" date="2018-06" db="EMBL/GenBank/DDBJ databases">
        <title>Thermoflavimicrobium daqus sp. nov., a thermophilic microbe isolated from Moutai-flavour Daqu.</title>
        <authorList>
            <person name="Wang X."/>
            <person name="Zhou H."/>
        </authorList>
    </citation>
    <scope>NUCLEOTIDE SEQUENCE [LARGE SCALE GENOMIC DNA]</scope>
    <source>
        <strain evidence="6 7">FBKL4.011</strain>
    </source>
</reference>
<evidence type="ECO:0000256" key="5">
    <source>
        <dbReference type="RuleBase" id="RU000499"/>
    </source>
</evidence>
<dbReference type="InterPro" id="IPR000889">
    <property type="entry name" value="Glutathione_peroxidase"/>
</dbReference>
<dbReference type="PRINTS" id="PR01011">
    <property type="entry name" value="GLUTPROXDASE"/>
</dbReference>
<proteinExistence type="inferred from homology"/>
<sequence>MTIHSYHAKLITGEEKALADFVGQVVLIVNTASKCGFTPQYKELQTLYEKYHQQGFVILAFPCDQFRNQEFTEHDQIAEFCQVNYRVSFPLFQKVDVKGKHAHPLFQYLTENTSGFLTKTIKWNFTKFLVNQKGHVIKRYGPPTKPSEIEKDIVALLKD</sequence>
<dbReference type="Gene3D" id="3.40.30.10">
    <property type="entry name" value="Glutaredoxin"/>
    <property type="match status" value="1"/>
</dbReference>
<evidence type="ECO:0000256" key="3">
    <source>
        <dbReference type="ARBA" id="ARBA00023002"/>
    </source>
</evidence>
<evidence type="ECO:0000256" key="4">
    <source>
        <dbReference type="PIRSR" id="PIRSR000303-1"/>
    </source>
</evidence>
<accession>A0A364K191</accession>
<dbReference type="GO" id="GO:0034599">
    <property type="term" value="P:cellular response to oxidative stress"/>
    <property type="evidence" value="ECO:0007669"/>
    <property type="project" value="TreeGrafter"/>
</dbReference>
<dbReference type="EMBL" id="QJKK01000013">
    <property type="protein sequence ID" value="RAL21451.1"/>
    <property type="molecule type" value="Genomic_DNA"/>
</dbReference>
<dbReference type="GO" id="GO:0004601">
    <property type="term" value="F:peroxidase activity"/>
    <property type="evidence" value="ECO:0007669"/>
    <property type="project" value="UniProtKB-KW"/>
</dbReference>
<comment type="caution">
    <text evidence="6">The sequence shown here is derived from an EMBL/GenBank/DDBJ whole genome shotgun (WGS) entry which is preliminary data.</text>
</comment>
<keyword evidence="3 5" id="KW-0560">Oxidoreductase</keyword>
<dbReference type="Pfam" id="PF00255">
    <property type="entry name" value="GSHPx"/>
    <property type="match status" value="1"/>
</dbReference>
<evidence type="ECO:0000313" key="7">
    <source>
        <dbReference type="Proteomes" id="UP000251213"/>
    </source>
</evidence>
<dbReference type="OrthoDB" id="9789406at2"/>
<evidence type="ECO:0000313" key="6">
    <source>
        <dbReference type="EMBL" id="RAL21451.1"/>
    </source>
</evidence>
<reference evidence="6 7" key="2">
    <citation type="submission" date="2018-06" db="EMBL/GenBank/DDBJ databases">
        <authorList>
            <person name="Zhirakovskaya E."/>
        </authorList>
    </citation>
    <scope>NUCLEOTIDE SEQUENCE [LARGE SCALE GENOMIC DNA]</scope>
    <source>
        <strain evidence="6 7">FBKL4.011</strain>
    </source>
</reference>